<evidence type="ECO:0000313" key="3">
    <source>
        <dbReference type="EMBL" id="MCB5496118.1"/>
    </source>
</evidence>
<evidence type="ECO:0000313" key="4">
    <source>
        <dbReference type="Proteomes" id="UP001297422"/>
    </source>
</evidence>
<evidence type="ECO:0000259" key="2">
    <source>
        <dbReference type="Pfam" id="PF13102"/>
    </source>
</evidence>
<organism evidence="3 4">
    <name type="scientific">Mediterraneibacter gnavus</name>
    <name type="common">Ruminococcus gnavus</name>
    <dbReference type="NCBI Taxonomy" id="33038"/>
    <lineage>
        <taxon>Bacteria</taxon>
        <taxon>Bacillati</taxon>
        <taxon>Bacillota</taxon>
        <taxon>Clostridia</taxon>
        <taxon>Lachnospirales</taxon>
        <taxon>Lachnospiraceae</taxon>
        <taxon>Mediterraneibacter</taxon>
    </lineage>
</organism>
<accession>A0AAJ1B360</accession>
<gene>
    <name evidence="3" type="ORF">LIQ10_20770</name>
</gene>
<dbReference type="Gene3D" id="1.10.150.130">
    <property type="match status" value="1"/>
</dbReference>
<keyword evidence="1" id="KW-0238">DNA-binding</keyword>
<dbReference type="InterPro" id="IPR025269">
    <property type="entry name" value="SAM-like_dom"/>
</dbReference>
<evidence type="ECO:0000256" key="1">
    <source>
        <dbReference type="ARBA" id="ARBA00023125"/>
    </source>
</evidence>
<reference evidence="3" key="1">
    <citation type="submission" date="2021-10" db="EMBL/GenBank/DDBJ databases">
        <title>Collection of gut derived symbiotic bacterial strains cultured from healthy donors.</title>
        <authorList>
            <person name="Lin H."/>
            <person name="Littmann E."/>
            <person name="Claire K."/>
            <person name="Pamer E."/>
        </authorList>
    </citation>
    <scope>NUCLEOTIDE SEQUENCE</scope>
    <source>
        <strain evidence="3">MSK.23.4</strain>
    </source>
</reference>
<dbReference type="InterPro" id="IPR010998">
    <property type="entry name" value="Integrase_recombinase_N"/>
</dbReference>
<proteinExistence type="predicted"/>
<dbReference type="AlphaFoldDB" id="A0AAJ1B360"/>
<dbReference type="EMBL" id="JAJBNC010000407">
    <property type="protein sequence ID" value="MCB5496118.1"/>
    <property type="molecule type" value="Genomic_DNA"/>
</dbReference>
<feature type="non-terminal residue" evidence="3">
    <location>
        <position position="1"/>
    </location>
</feature>
<feature type="non-terminal residue" evidence="3">
    <location>
        <position position="78"/>
    </location>
</feature>
<dbReference type="Pfam" id="PF13102">
    <property type="entry name" value="Phage_int_SAM_5"/>
    <property type="match status" value="1"/>
</dbReference>
<name>A0AAJ1B360_MEDGN</name>
<dbReference type="RefSeq" id="WP_226973611.1">
    <property type="nucleotide sequence ID" value="NZ_JAJBNC010000407.1"/>
</dbReference>
<dbReference type="Proteomes" id="UP001297422">
    <property type="component" value="Unassembled WGS sequence"/>
</dbReference>
<sequence length="78" mass="9189">LMKEYEAYLKSHGVAMNTVSFYNRILRAVYNRAVEKEMTVQRYPFKHVYTGIDKTVKRAVPLKIIKRIKELDLPLKSS</sequence>
<protein>
    <submittedName>
        <fullName evidence="3">Phage integrase SAM-like domain-containing protein</fullName>
    </submittedName>
</protein>
<feature type="domain" description="Phage integrase SAM-like" evidence="2">
    <location>
        <begin position="2"/>
        <end position="43"/>
    </location>
</feature>
<dbReference type="GO" id="GO:0003677">
    <property type="term" value="F:DNA binding"/>
    <property type="evidence" value="ECO:0007669"/>
    <property type="project" value="UniProtKB-KW"/>
</dbReference>
<comment type="caution">
    <text evidence="3">The sequence shown here is derived from an EMBL/GenBank/DDBJ whole genome shotgun (WGS) entry which is preliminary data.</text>
</comment>